<accession>A0ABS8XYE1</accession>
<keyword evidence="2" id="KW-1185">Reference proteome</keyword>
<name>A0ABS8XYE1_9BURK</name>
<dbReference type="InterPro" id="IPR005358">
    <property type="entry name" value="Puta_zinc/iron-chelating_dom"/>
</dbReference>
<proteinExistence type="predicted"/>
<dbReference type="Pfam" id="PF03692">
    <property type="entry name" value="CxxCxxCC"/>
    <property type="match status" value="1"/>
</dbReference>
<organism evidence="1 2">
    <name type="scientific">Pelomonas cellulosilytica</name>
    <dbReference type="NCBI Taxonomy" id="2906762"/>
    <lineage>
        <taxon>Bacteria</taxon>
        <taxon>Pseudomonadati</taxon>
        <taxon>Pseudomonadota</taxon>
        <taxon>Betaproteobacteria</taxon>
        <taxon>Burkholderiales</taxon>
        <taxon>Sphaerotilaceae</taxon>
        <taxon>Roseateles</taxon>
    </lineage>
</organism>
<reference evidence="1 2" key="1">
    <citation type="submission" date="2021-12" db="EMBL/GenBank/DDBJ databases">
        <title>Genome seq of P8.</title>
        <authorList>
            <person name="Seo T."/>
        </authorList>
    </citation>
    <scope>NUCLEOTIDE SEQUENCE [LARGE SCALE GENOMIC DNA]</scope>
    <source>
        <strain evidence="1 2">P8</strain>
    </source>
</reference>
<sequence>MSTADLDCQRCGACCAVFRVSFYWAEADDAPGGTVPAALTRPVGKLHRCMAGTEARPVRCIALQGEVGQSVSCGIYEQRSSTCRGVQPGDEQCLKARSAHGLETPASAARSTGLAAASAHR</sequence>
<dbReference type="Proteomes" id="UP001200741">
    <property type="component" value="Unassembled WGS sequence"/>
</dbReference>
<dbReference type="RefSeq" id="WP_233372666.1">
    <property type="nucleotide sequence ID" value="NZ_JAJTWU010000005.1"/>
</dbReference>
<gene>
    <name evidence="1" type="ORF">LXT13_14615</name>
</gene>
<evidence type="ECO:0000313" key="1">
    <source>
        <dbReference type="EMBL" id="MCE4555636.1"/>
    </source>
</evidence>
<evidence type="ECO:0000313" key="2">
    <source>
        <dbReference type="Proteomes" id="UP001200741"/>
    </source>
</evidence>
<dbReference type="EMBL" id="JAJTWU010000005">
    <property type="protein sequence ID" value="MCE4555636.1"/>
    <property type="molecule type" value="Genomic_DNA"/>
</dbReference>
<comment type="caution">
    <text evidence="1">The sequence shown here is derived from an EMBL/GenBank/DDBJ whole genome shotgun (WGS) entry which is preliminary data.</text>
</comment>
<protein>
    <submittedName>
        <fullName evidence="1">YkgJ family cysteine cluster protein</fullName>
    </submittedName>
</protein>